<reference evidence="3" key="1">
    <citation type="submission" date="2016-06" db="UniProtKB">
        <authorList>
            <consortium name="WormBaseParasite"/>
        </authorList>
    </citation>
    <scope>IDENTIFICATION</scope>
</reference>
<sequence length="78" mass="9097">MIVPHRYHVDSMYSHWSETEQPVGLTVFNIRGEVIPRYRMPVARFIGDIFVYGPNEVLFPSISFLSTMKHHIIFSTSI</sequence>
<reference evidence="1 2" key="2">
    <citation type="submission" date="2018-11" db="EMBL/GenBank/DDBJ databases">
        <authorList>
            <consortium name="Pathogen Informatics"/>
        </authorList>
    </citation>
    <scope>NUCLEOTIDE SEQUENCE [LARGE SCALE GENOMIC DNA]</scope>
</reference>
<evidence type="ECO:0000313" key="3">
    <source>
        <dbReference type="WBParaSite" id="GPUH_0000975401-mRNA-1"/>
    </source>
</evidence>
<evidence type="ECO:0000313" key="2">
    <source>
        <dbReference type="Proteomes" id="UP000271098"/>
    </source>
</evidence>
<protein>
    <submittedName>
        <fullName evidence="3">COesterase domain-containing protein</fullName>
    </submittedName>
</protein>
<gene>
    <name evidence="1" type="ORF">GPUH_LOCUS9744</name>
</gene>
<accession>A0A183DM02</accession>
<dbReference type="WBParaSite" id="GPUH_0000975401-mRNA-1">
    <property type="protein sequence ID" value="GPUH_0000975401-mRNA-1"/>
    <property type="gene ID" value="GPUH_0000975401"/>
</dbReference>
<dbReference type="AlphaFoldDB" id="A0A183DM02"/>
<dbReference type="Proteomes" id="UP000271098">
    <property type="component" value="Unassembled WGS sequence"/>
</dbReference>
<evidence type="ECO:0000313" key="1">
    <source>
        <dbReference type="EMBL" id="VDK76741.1"/>
    </source>
</evidence>
<name>A0A183DM02_9BILA</name>
<organism evidence="3">
    <name type="scientific">Gongylonema pulchrum</name>
    <dbReference type="NCBI Taxonomy" id="637853"/>
    <lineage>
        <taxon>Eukaryota</taxon>
        <taxon>Metazoa</taxon>
        <taxon>Ecdysozoa</taxon>
        <taxon>Nematoda</taxon>
        <taxon>Chromadorea</taxon>
        <taxon>Rhabditida</taxon>
        <taxon>Spirurina</taxon>
        <taxon>Spiruromorpha</taxon>
        <taxon>Spiruroidea</taxon>
        <taxon>Gongylonematidae</taxon>
        <taxon>Gongylonema</taxon>
    </lineage>
</organism>
<proteinExistence type="predicted"/>
<keyword evidence="2" id="KW-1185">Reference proteome</keyword>
<dbReference type="EMBL" id="UYRT01033371">
    <property type="protein sequence ID" value="VDK76741.1"/>
    <property type="molecule type" value="Genomic_DNA"/>
</dbReference>